<accession>A0ABQ6MGF9</accession>
<name>A0ABQ6MGF9_9STRA</name>
<dbReference type="EMBL" id="BRYB01000232">
    <property type="protein sequence ID" value="GMI25863.1"/>
    <property type="molecule type" value="Genomic_DNA"/>
</dbReference>
<comment type="caution">
    <text evidence="2">The sequence shown here is derived from an EMBL/GenBank/DDBJ whole genome shotgun (WGS) entry which is preliminary data.</text>
</comment>
<organism evidence="2 3">
    <name type="scientific">Tetraparma gracilis</name>
    <dbReference type="NCBI Taxonomy" id="2962635"/>
    <lineage>
        <taxon>Eukaryota</taxon>
        <taxon>Sar</taxon>
        <taxon>Stramenopiles</taxon>
        <taxon>Ochrophyta</taxon>
        <taxon>Bolidophyceae</taxon>
        <taxon>Parmales</taxon>
        <taxon>Triparmaceae</taxon>
        <taxon>Tetraparma</taxon>
    </lineage>
</organism>
<sequence length="415" mass="46211">MPAWHSSAHFVTNPRPTHGFPLRCSEPRCCSQGVKFKWCDLCAKPVAAKNFTSRHMHGLPVGSRAPPTATAPESAADVRARHRAFFDRFQGVLLKRIPKKTDDSDTKELWIEAVRTAATAFEEGFGVAPQDASNKGVKRGREDSGTPVGSAHTLTPEEVGWCRNLLTILEASGIPAPDTDFHLAQFAIACEGDTARASKLYMNYRKEIVGELGYVFETARTKKEIVNLHDLRFPGAIVSVGERPGCASAFAYNCSKYTPQDLDMDTDWLPLAHNFLLLQDALGCDLDEVRKGSMVLMNNRGTGWENFRVDFEEKWALLDTECYPKKPTHHVMVDNPQAIDSIFKVYDKLTGAKAVDLSRCFSCCRAEELGAEPFGFSRTALPGLFGGVRDEPFGEWMEERMARRERSLKAVTFPK</sequence>
<evidence type="ECO:0000313" key="2">
    <source>
        <dbReference type="EMBL" id="GMI25863.1"/>
    </source>
</evidence>
<proteinExistence type="predicted"/>
<protein>
    <submittedName>
        <fullName evidence="2">Uncharacterized protein</fullName>
    </submittedName>
</protein>
<dbReference type="Proteomes" id="UP001165060">
    <property type="component" value="Unassembled WGS sequence"/>
</dbReference>
<evidence type="ECO:0000313" key="3">
    <source>
        <dbReference type="Proteomes" id="UP001165060"/>
    </source>
</evidence>
<reference evidence="2 3" key="1">
    <citation type="journal article" date="2023" name="Commun. Biol.">
        <title>Genome analysis of Parmales, the sister group of diatoms, reveals the evolutionary specialization of diatoms from phago-mixotrophs to photoautotrophs.</title>
        <authorList>
            <person name="Ban H."/>
            <person name="Sato S."/>
            <person name="Yoshikawa S."/>
            <person name="Yamada K."/>
            <person name="Nakamura Y."/>
            <person name="Ichinomiya M."/>
            <person name="Sato N."/>
            <person name="Blanc-Mathieu R."/>
            <person name="Endo H."/>
            <person name="Kuwata A."/>
            <person name="Ogata H."/>
        </authorList>
    </citation>
    <scope>NUCLEOTIDE SEQUENCE [LARGE SCALE GENOMIC DNA]</scope>
</reference>
<gene>
    <name evidence="2" type="ORF">TeGR_g2334</name>
</gene>
<keyword evidence="3" id="KW-1185">Reference proteome</keyword>
<feature type="region of interest" description="Disordered" evidence="1">
    <location>
        <begin position="131"/>
        <end position="152"/>
    </location>
</feature>
<evidence type="ECO:0000256" key="1">
    <source>
        <dbReference type="SAM" id="MobiDB-lite"/>
    </source>
</evidence>